<dbReference type="InterPro" id="IPR010096">
    <property type="entry name" value="NADH-Q_OxRdtase_suN/2"/>
</dbReference>
<dbReference type="EMBL" id="KU646495">
    <property type="protein sequence ID" value="ANI25838.1"/>
    <property type="molecule type" value="Genomic_DNA"/>
</dbReference>
<feature type="transmembrane region" description="Helical" evidence="12">
    <location>
        <begin position="419"/>
        <end position="438"/>
    </location>
</feature>
<evidence type="ECO:0000256" key="5">
    <source>
        <dbReference type="ARBA" id="ARBA00022719"/>
    </source>
</evidence>
<dbReference type="HAMAP" id="MF_00445">
    <property type="entry name" value="NDH1_NuoN_1"/>
    <property type="match status" value="1"/>
</dbReference>
<gene>
    <name evidence="12 15" type="primary">ndhB</name>
</gene>
<feature type="transmembrane region" description="Helical" evidence="12">
    <location>
        <begin position="173"/>
        <end position="194"/>
    </location>
</feature>
<evidence type="ECO:0000256" key="3">
    <source>
        <dbReference type="ARBA" id="ARBA00022528"/>
    </source>
</evidence>
<dbReference type="PRINTS" id="PR01434">
    <property type="entry name" value="NADHDHGNASE5"/>
</dbReference>
<comment type="catalytic activity">
    <reaction evidence="12">
        <text>a plastoquinone + NADPH + (n+1) H(+)(in) = a plastoquinol + NADP(+) + n H(+)(out)</text>
        <dbReference type="Rhea" id="RHEA:42612"/>
        <dbReference type="Rhea" id="RHEA-COMP:9561"/>
        <dbReference type="Rhea" id="RHEA-COMP:9562"/>
        <dbReference type="ChEBI" id="CHEBI:15378"/>
        <dbReference type="ChEBI" id="CHEBI:17757"/>
        <dbReference type="ChEBI" id="CHEBI:57783"/>
        <dbReference type="ChEBI" id="CHEBI:58349"/>
        <dbReference type="ChEBI" id="CHEBI:62192"/>
    </reaction>
</comment>
<evidence type="ECO:0000256" key="8">
    <source>
        <dbReference type="ARBA" id="ARBA00022967"/>
    </source>
</evidence>
<dbReference type="GO" id="GO:0048038">
    <property type="term" value="F:quinone binding"/>
    <property type="evidence" value="ECO:0007669"/>
    <property type="project" value="UniProtKB-KW"/>
</dbReference>
<feature type="transmembrane region" description="Helical" evidence="12">
    <location>
        <begin position="220"/>
        <end position="243"/>
    </location>
</feature>
<evidence type="ECO:0000256" key="7">
    <source>
        <dbReference type="ARBA" id="ARBA00022957"/>
    </source>
</evidence>
<feature type="transmembrane region" description="Helical" evidence="12">
    <location>
        <begin position="118"/>
        <end position="135"/>
    </location>
</feature>
<evidence type="ECO:0000256" key="9">
    <source>
        <dbReference type="ARBA" id="ARBA00022989"/>
    </source>
</evidence>
<dbReference type="Pfam" id="PF00361">
    <property type="entry name" value="Proton_antipo_M"/>
    <property type="match status" value="1"/>
</dbReference>
<dbReference type="PANTHER" id="PTHR22773">
    <property type="entry name" value="NADH DEHYDROGENASE"/>
    <property type="match status" value="1"/>
</dbReference>
<comment type="similarity">
    <text evidence="12">Belongs to the complex I subunit 2 family.</text>
</comment>
<evidence type="ECO:0000259" key="14">
    <source>
        <dbReference type="Pfam" id="PF19530"/>
    </source>
</evidence>
<accession>A0A191T618</accession>
<dbReference type="GO" id="GO:0008137">
    <property type="term" value="F:NADH dehydrogenase (ubiquinone) activity"/>
    <property type="evidence" value="ECO:0007669"/>
    <property type="project" value="InterPro"/>
</dbReference>
<name>A0A191T618_9VIRI</name>
<feature type="transmembrane region" description="Helical" evidence="12">
    <location>
        <begin position="255"/>
        <end position="279"/>
    </location>
</feature>
<evidence type="ECO:0000256" key="10">
    <source>
        <dbReference type="ARBA" id="ARBA00023027"/>
    </source>
</evidence>
<protein>
    <recommendedName>
        <fullName evidence="12">NAD(P)H-quinone oxidoreductase subunit 2, chloroplastic</fullName>
        <ecNumber evidence="12">7.1.1.-</ecNumber>
    </recommendedName>
    <alternativeName>
        <fullName evidence="12">NAD(P)H dehydrogenase, subunit 2</fullName>
    </alternativeName>
    <alternativeName>
        <fullName evidence="12">NADH-plastoquinone oxidoreductase subunit 2</fullName>
    </alternativeName>
</protein>
<keyword evidence="11 12" id="KW-0472">Membrane</keyword>
<keyword evidence="9 12" id="KW-1133">Transmembrane helix</keyword>
<keyword evidence="6 12" id="KW-0521">NADP</keyword>
<dbReference type="GO" id="GO:0042773">
    <property type="term" value="P:ATP synthesis coupled electron transport"/>
    <property type="evidence" value="ECO:0007669"/>
    <property type="project" value="InterPro"/>
</dbReference>
<evidence type="ECO:0000256" key="6">
    <source>
        <dbReference type="ARBA" id="ARBA00022857"/>
    </source>
</evidence>
<evidence type="ECO:0000256" key="4">
    <source>
        <dbReference type="ARBA" id="ARBA00022692"/>
    </source>
</evidence>
<reference evidence="15" key="1">
    <citation type="journal article" date="2016" name="Front. Plant Sci.">
        <title>Comparative Chloroplast Genome Analyses of Streptophyte Green Algae Uncover Major Structural Alterations in the Klebsormidiophyceae, Coleochaetophyceae and Zygnematophyceae.</title>
        <authorList>
            <person name="Lemieux C."/>
            <person name="Otis C."/>
            <person name="Turmel M."/>
        </authorList>
    </citation>
    <scope>NUCLEOTIDE SEQUENCE</scope>
</reference>
<keyword evidence="2 12" id="KW-0813">Transport</keyword>
<comment type="catalytic activity">
    <reaction evidence="12">
        <text>a plastoquinone + NADH + (n+1) H(+)(in) = a plastoquinol + NAD(+) + n H(+)(out)</text>
        <dbReference type="Rhea" id="RHEA:42608"/>
        <dbReference type="Rhea" id="RHEA-COMP:9561"/>
        <dbReference type="Rhea" id="RHEA-COMP:9562"/>
        <dbReference type="ChEBI" id="CHEBI:15378"/>
        <dbReference type="ChEBI" id="CHEBI:17757"/>
        <dbReference type="ChEBI" id="CHEBI:57540"/>
        <dbReference type="ChEBI" id="CHEBI:57945"/>
        <dbReference type="ChEBI" id="CHEBI:62192"/>
    </reaction>
</comment>
<keyword evidence="15" id="KW-0934">Plastid</keyword>
<dbReference type="GO" id="GO:0009535">
    <property type="term" value="C:chloroplast thylakoid membrane"/>
    <property type="evidence" value="ECO:0007669"/>
    <property type="project" value="UniProtKB-SubCell"/>
</dbReference>
<evidence type="ECO:0000256" key="1">
    <source>
        <dbReference type="ARBA" id="ARBA00004141"/>
    </source>
</evidence>
<dbReference type="NCBIfam" id="TIGR01770">
    <property type="entry name" value="NDH_I_N"/>
    <property type="match status" value="1"/>
</dbReference>
<dbReference type="RefSeq" id="YP_009258714.1">
    <property type="nucleotide sequence ID" value="NC_030359.1"/>
</dbReference>
<keyword evidence="3 15" id="KW-0150">Chloroplast</keyword>
<proteinExistence type="inferred from homology"/>
<dbReference type="GO" id="GO:0019684">
    <property type="term" value="P:photosynthesis, light reaction"/>
    <property type="evidence" value="ECO:0007669"/>
    <property type="project" value="UniProtKB-UniRule"/>
</dbReference>
<feature type="transmembrane region" description="Helical" evidence="12">
    <location>
        <begin position="53"/>
        <end position="75"/>
    </location>
</feature>
<comment type="subcellular location">
    <subcellularLocation>
        <location evidence="1">Membrane</location>
        <topology evidence="1">Multi-pass membrane protein</topology>
    </subcellularLocation>
    <subcellularLocation>
        <location evidence="12">Plastid</location>
        <location evidence="12">Chloroplast thylakoid membrane</location>
        <topology evidence="12">Multi-pass membrane protein</topology>
    </subcellularLocation>
</comment>
<feature type="domain" description="NADH:quinone oxidoreductase/Mrp antiporter transmembrane" evidence="13">
    <location>
        <begin position="138"/>
        <end position="432"/>
    </location>
</feature>
<feature type="transmembrane region" description="Helical" evidence="12">
    <location>
        <begin position="285"/>
        <end position="305"/>
    </location>
</feature>
<keyword evidence="12" id="KW-0793">Thylakoid</keyword>
<feature type="domain" description="NAD(P)H-quinone oxidoreductase subunit 2 N-terminal" evidence="14">
    <location>
        <begin position="15"/>
        <end position="109"/>
    </location>
</feature>
<evidence type="ECO:0000256" key="2">
    <source>
        <dbReference type="ARBA" id="ARBA00022448"/>
    </source>
</evidence>
<comment type="function">
    <text evidence="12">NDH shuttles electrons from NAD(P)H:plastoquinone, via FMN and iron-sulfur (Fe-S) centers, to quinones in the photosynthetic chain and possibly in a chloroplast respiratory chain. The immediate electron acceptor for the enzyme in this species is believed to be plastoquinone. Couples the redox reaction to proton translocation, and thus conserves the redox energy in a proton gradient.</text>
</comment>
<keyword evidence="7 12" id="KW-0618">Plastoquinone</keyword>
<feature type="transmembrane region" description="Helical" evidence="12">
    <location>
        <begin position="341"/>
        <end position="362"/>
    </location>
</feature>
<dbReference type="InterPro" id="IPR001750">
    <property type="entry name" value="ND/Mrp_TM"/>
</dbReference>
<dbReference type="InterPro" id="IPR045693">
    <property type="entry name" value="Ndh2_N"/>
</dbReference>
<geneLocation type="chloroplast" evidence="15"/>
<keyword evidence="5 12" id="KW-0874">Quinone</keyword>
<dbReference type="NCBIfam" id="NF002701">
    <property type="entry name" value="PRK02504.1"/>
    <property type="match status" value="1"/>
</dbReference>
<feature type="transmembrane region" description="Helical" evidence="12">
    <location>
        <begin position="314"/>
        <end position="335"/>
    </location>
</feature>
<dbReference type="Pfam" id="PF19530">
    <property type="entry name" value="Ndh2_N"/>
    <property type="match status" value="1"/>
</dbReference>
<organism evidence="15">
    <name type="scientific">Cylindrocystis brebissonii</name>
    <dbReference type="NCBI Taxonomy" id="102167"/>
    <lineage>
        <taxon>Eukaryota</taxon>
        <taxon>Viridiplantae</taxon>
        <taxon>Streptophyta</taxon>
        <taxon>Zygnematophyceae</taxon>
        <taxon>Zygnematophycidae</taxon>
        <taxon>Zygnematales</taxon>
        <taxon>Mesotaeniaceae</taxon>
        <taxon>Cylindrocystis</taxon>
    </lineage>
</organism>
<evidence type="ECO:0000259" key="13">
    <source>
        <dbReference type="Pfam" id="PF00361"/>
    </source>
</evidence>
<keyword evidence="10 12" id="KW-0520">NAD</keyword>
<evidence type="ECO:0000313" key="15">
    <source>
        <dbReference type="EMBL" id="ANI25838.1"/>
    </source>
</evidence>
<dbReference type="AlphaFoldDB" id="A0A191T618"/>
<keyword evidence="8 12" id="KW-1278">Translocase</keyword>
<feature type="transmembrane region" description="Helical" evidence="12">
    <location>
        <begin position="383"/>
        <end position="407"/>
    </location>
</feature>
<dbReference type="EC" id="7.1.1.-" evidence="12"/>
<comment type="subunit">
    <text evidence="12">NDH is composed of at least 16 different subunits, 5 of which are encoded in the nucleus.</text>
</comment>
<dbReference type="GeneID" id="27985262"/>
<evidence type="ECO:0000256" key="11">
    <source>
        <dbReference type="ARBA" id="ARBA00023136"/>
    </source>
</evidence>
<feature type="transmembrane region" description="Helical" evidence="12">
    <location>
        <begin position="27"/>
        <end position="46"/>
    </location>
</feature>
<keyword evidence="4 12" id="KW-0812">Transmembrane</keyword>
<feature type="transmembrane region" description="Helical" evidence="12">
    <location>
        <begin position="474"/>
        <end position="496"/>
    </location>
</feature>
<evidence type="ECO:0000256" key="12">
    <source>
        <dbReference type="HAMAP-Rule" id="MF_00445"/>
    </source>
</evidence>
<dbReference type="GO" id="GO:0016655">
    <property type="term" value="F:oxidoreductase activity, acting on NAD(P)H, quinone or similar compound as acceptor"/>
    <property type="evidence" value="ECO:0007669"/>
    <property type="project" value="UniProtKB-UniRule"/>
</dbReference>
<feature type="transmembrane region" description="Helical" evidence="12">
    <location>
        <begin position="87"/>
        <end position="106"/>
    </location>
</feature>
<sequence length="509" mass="56192">MSGSIFSIFFLVMLFDYQFFMKNLFPILPELIITVCMLLVILVDLIQENSKWLFQISFVSLVAATIILLIQLYSICNGFQTPLQIDGFSIAFRTLLTLSSTICLLVSVEYIQRAGMQLAEFLIFVLTATIGGMFLCGANDLITIFVSLECLSLSSYLLAGYSKKDVRSNEAAMKYLLMGGASSSVLAYGFSWIYGLSGGELELTKLVSAVTNHTADSQGVWISFICILIGIGFKVAAVPFHQWTPDVYEGSPTPVVAFLSVGSKAAALAVAARILGIIFPSIQNQWQPIIEILALLSMIFGNLIATTQTSMKRMLAYSSISQAGYLFIGIVSSTNYGYTSIIVYLLTYLFMNLGAFGCVIIFGLKTGTDQIRDYTGLYFKDPWLTFCLSIFLLSLAGIPPLAGFFGKLYLFWSGWKSEFYLLVYVAIATSVVSIYYYLRVIKVMLTKETKEQSSYVENYSSFSLSIVPTSSLEFGITLCVFFSIILGFILDILISITNQVVLSSQILIG</sequence>